<feature type="compositionally biased region" description="Polar residues" evidence="1">
    <location>
        <begin position="1"/>
        <end position="10"/>
    </location>
</feature>
<evidence type="ECO:0000259" key="2">
    <source>
        <dbReference type="SMART" id="SM01292"/>
    </source>
</evidence>
<dbReference type="PANTHER" id="PTHR13239">
    <property type="entry name" value="PROTEIN REQUIRED FOR HYPHAL ANASTOMOSIS HAM-2"/>
    <property type="match status" value="1"/>
</dbReference>
<dbReference type="AlphaFoldDB" id="A0A8H5GS32"/>
<name>A0A8H5GS32_9AGAR</name>
<feature type="region of interest" description="Disordered" evidence="1">
    <location>
        <begin position="1"/>
        <end position="24"/>
    </location>
</feature>
<evidence type="ECO:0000259" key="3">
    <source>
        <dbReference type="SMART" id="SM01293"/>
    </source>
</evidence>
<sequence length="1177" mass="131726">MDEENASSAGPKTRERWTSGTGTTWQKNGLSRSLAWLGEMRQPTLRLCQTIATRLSPTVKMNAENGTPGMPPQGTMDSITLGQLKAMVGTVPKPKQWWYDYNYDDEDTVMNEIDELYSYIEMPQVAENLKAWQGSFTEEWTKASPAKRRVHVELLLEGLEHKDALVRFTNSRRLFYILQGTFAETVSPEHQLHWIFENCKIVRAANGVSTIVEALKIASSKHDLLWQVISLTDNDLAQLNVSQNDKSDLLEEVLTEISVYFGMLYHLIEIFKGHDDLAEELMSLDPPLPVYLFNIVSGLRDKSAKGYPIKKLLLLLWKTLLACCGGIREHARVKALARELAGLQTGPEVNKATTIIKSSPLDIEIFRQETSVKYPTFIPPAPPPRDPSDPPIFQPIPVNVTSRLAQAYSPIPIRHHYHHDDQDHSGLPNVSGSSFQQTTGGPFRTNMQPPTPAPTPPPPAGPKPKKLQYQTDQSRPFLFPFSKAQGRDARLVPFAVDEADKLYNKHMYVSLSLFQMWKTREDCMTFESGLEHMPGTQGEFQSSTFIRKDEDTDPEASESLPDLALLDAKIAEATEAFDKAETVGEKRRAKERKEDLMRLKRVEQIYSATLPCLSGWVLVLLKLLLATVSAATNAPQGSVFPPGVSSPAQEQPQPNLPPPSLDELDVIRHREITTKAASAILLLALKWFKVSHVMKFHHLGQLLLDTNCLLLLLKMFGMQEVSVHLVSKADSPENDFFRYCFLNFSKTPHQVRPEDNMLKPPRHTVIRTQKLPNGEIHEEEVEMVTDFSWRNFFSTINFAKIMQKLSKNRSHRIWMLVQYKSSAVLKRMLRVQHPLLQLHLLKLIKSQVPFCGRKWRQSEMSVIMEFTHLVLNKPSSFHLLANMKVITAIYLNCRPDLRDEWLTGNEVDDVTDAQAQETALRHLVKFYNNRRYGPIATAQQHSPMHRRTGSLSIEGLHPGPELSGIIRSVGTPNIIDADVFPPARSKAPDPSIFLPYIPEDISFEEEYEEYISDLDWSEQQGHGNAPLFGGTGVGTGMGAGTGSGAGTSAWSRLPEFAADIAEDISDSESIVTIGDLGDESRMDNTREDGTEDENLNNWEHMSPKTMAALPKSPAGKRRASSGSGGLRPVKPFGLDDGSAVDDDEEEGEEEEVGPAPREKSAFASGAGVDEVEYAYGV</sequence>
<dbReference type="SMART" id="SM01292">
    <property type="entry name" value="N1221"/>
    <property type="match status" value="1"/>
</dbReference>
<feature type="domain" description="Far11/STRP N-terminal" evidence="2">
    <location>
        <begin position="96"/>
        <end position="389"/>
    </location>
</feature>
<dbReference type="Pfam" id="PF11882">
    <property type="entry name" value="DUF3402"/>
    <property type="match status" value="2"/>
</dbReference>
<feature type="compositionally biased region" description="Basic and acidic residues" evidence="1">
    <location>
        <begin position="1078"/>
        <end position="1088"/>
    </location>
</feature>
<feature type="compositionally biased region" description="Pro residues" evidence="1">
    <location>
        <begin position="377"/>
        <end position="394"/>
    </location>
</feature>
<keyword evidence="5" id="KW-1185">Reference proteome</keyword>
<feature type="domain" description="Far11/STRP C-terminal" evidence="3">
    <location>
        <begin position="493"/>
        <end position="1007"/>
    </location>
</feature>
<dbReference type="InterPro" id="IPR021819">
    <property type="entry name" value="Far11/STRP_C"/>
</dbReference>
<feature type="region of interest" description="Disordered" evidence="1">
    <location>
        <begin position="415"/>
        <end position="468"/>
    </location>
</feature>
<accession>A0A8H5GS32</accession>
<feature type="compositionally biased region" description="Pro residues" evidence="1">
    <location>
        <begin position="449"/>
        <end position="462"/>
    </location>
</feature>
<organism evidence="4 5">
    <name type="scientific">Tetrapyrgos nigripes</name>
    <dbReference type="NCBI Taxonomy" id="182062"/>
    <lineage>
        <taxon>Eukaryota</taxon>
        <taxon>Fungi</taxon>
        <taxon>Dikarya</taxon>
        <taxon>Basidiomycota</taxon>
        <taxon>Agaricomycotina</taxon>
        <taxon>Agaricomycetes</taxon>
        <taxon>Agaricomycetidae</taxon>
        <taxon>Agaricales</taxon>
        <taxon>Marasmiineae</taxon>
        <taxon>Marasmiaceae</taxon>
        <taxon>Tetrapyrgos</taxon>
    </lineage>
</organism>
<feature type="region of interest" description="Disordered" evidence="1">
    <location>
        <begin position="639"/>
        <end position="662"/>
    </location>
</feature>
<feature type="compositionally biased region" description="Polar residues" evidence="1">
    <location>
        <begin position="428"/>
        <end position="448"/>
    </location>
</feature>
<dbReference type="InterPro" id="IPR012486">
    <property type="entry name" value="Far11/STRP_N"/>
</dbReference>
<dbReference type="GO" id="GO:0005829">
    <property type="term" value="C:cytosol"/>
    <property type="evidence" value="ECO:0007669"/>
    <property type="project" value="TreeGrafter"/>
</dbReference>
<feature type="region of interest" description="Disordered" evidence="1">
    <location>
        <begin position="1069"/>
        <end position="1168"/>
    </location>
</feature>
<dbReference type="Pfam" id="PF07923">
    <property type="entry name" value="N1221"/>
    <property type="match status" value="1"/>
</dbReference>
<gene>
    <name evidence="4" type="ORF">D9758_001306</name>
</gene>
<dbReference type="PANTHER" id="PTHR13239:SF4">
    <property type="entry name" value="AT25231P"/>
    <property type="match status" value="1"/>
</dbReference>
<proteinExistence type="predicted"/>
<evidence type="ECO:0000313" key="4">
    <source>
        <dbReference type="EMBL" id="KAF5369989.1"/>
    </source>
</evidence>
<feature type="region of interest" description="Disordered" evidence="1">
    <location>
        <begin position="374"/>
        <end position="396"/>
    </location>
</feature>
<comment type="caution">
    <text evidence="4">The sequence shown here is derived from an EMBL/GenBank/DDBJ whole genome shotgun (WGS) entry which is preliminary data.</text>
</comment>
<protein>
    <submittedName>
        <fullName evidence="4">Uncharacterized protein</fullName>
    </submittedName>
</protein>
<evidence type="ECO:0000256" key="1">
    <source>
        <dbReference type="SAM" id="MobiDB-lite"/>
    </source>
</evidence>
<dbReference type="EMBL" id="JAACJM010000012">
    <property type="protein sequence ID" value="KAF5369989.1"/>
    <property type="molecule type" value="Genomic_DNA"/>
</dbReference>
<dbReference type="InterPro" id="IPR040185">
    <property type="entry name" value="Far11/STRP"/>
</dbReference>
<dbReference type="SMART" id="SM01293">
    <property type="entry name" value="DUF3402"/>
    <property type="match status" value="1"/>
</dbReference>
<dbReference type="OrthoDB" id="18234at2759"/>
<dbReference type="Proteomes" id="UP000559256">
    <property type="component" value="Unassembled WGS sequence"/>
</dbReference>
<reference evidence="4 5" key="1">
    <citation type="journal article" date="2020" name="ISME J.">
        <title>Uncovering the hidden diversity of litter-decomposition mechanisms in mushroom-forming fungi.</title>
        <authorList>
            <person name="Floudas D."/>
            <person name="Bentzer J."/>
            <person name="Ahren D."/>
            <person name="Johansson T."/>
            <person name="Persson P."/>
            <person name="Tunlid A."/>
        </authorList>
    </citation>
    <scope>NUCLEOTIDE SEQUENCE [LARGE SCALE GENOMIC DNA]</scope>
    <source>
        <strain evidence="4 5">CBS 291.85</strain>
    </source>
</reference>
<feature type="compositionally biased region" description="Acidic residues" evidence="1">
    <location>
        <begin position="1138"/>
        <end position="1152"/>
    </location>
</feature>
<evidence type="ECO:0000313" key="5">
    <source>
        <dbReference type="Proteomes" id="UP000559256"/>
    </source>
</evidence>
<dbReference type="GO" id="GO:0007010">
    <property type="term" value="P:cytoskeleton organization"/>
    <property type="evidence" value="ECO:0007669"/>
    <property type="project" value="TreeGrafter"/>
</dbReference>